<dbReference type="SMART" id="SM00530">
    <property type="entry name" value="HTH_XRE"/>
    <property type="match status" value="1"/>
</dbReference>
<dbReference type="PROSITE" id="PS50943">
    <property type="entry name" value="HTH_CROC1"/>
    <property type="match status" value="1"/>
</dbReference>
<dbReference type="Pfam" id="PF01381">
    <property type="entry name" value="HTH_3"/>
    <property type="match status" value="1"/>
</dbReference>
<dbReference type="GO" id="GO:0003677">
    <property type="term" value="F:DNA binding"/>
    <property type="evidence" value="ECO:0007669"/>
    <property type="project" value="InterPro"/>
</dbReference>
<protein>
    <submittedName>
        <fullName evidence="2">Helix-turn-helix transcriptional regulator</fullName>
    </submittedName>
</protein>
<dbReference type="EMBL" id="JAPNOA010000056">
    <property type="protein sequence ID" value="MCY0966724.1"/>
    <property type="molecule type" value="Genomic_DNA"/>
</dbReference>
<feature type="domain" description="HTH cro/C1-type" evidence="1">
    <location>
        <begin position="19"/>
        <end position="72"/>
    </location>
</feature>
<name>A0A9X3EHA2_9GAMM</name>
<evidence type="ECO:0000313" key="2">
    <source>
        <dbReference type="EMBL" id="MCY0966724.1"/>
    </source>
</evidence>
<dbReference type="InterPro" id="IPR001387">
    <property type="entry name" value="Cro/C1-type_HTH"/>
</dbReference>
<evidence type="ECO:0000313" key="3">
    <source>
        <dbReference type="Proteomes" id="UP001150830"/>
    </source>
</evidence>
<sequence length="94" mass="10081">MSYQQLSVSALIAEVGHRVRAARLAKNLSQEELARASAVSRSTIKRLESGGDSISLGNLLTVLQVLDQVNPFIESLPEHKGAKQRASKPRSSGA</sequence>
<dbReference type="Proteomes" id="UP001150830">
    <property type="component" value="Unassembled WGS sequence"/>
</dbReference>
<keyword evidence="3" id="KW-1185">Reference proteome</keyword>
<dbReference type="AlphaFoldDB" id="A0A9X3EHA2"/>
<organism evidence="2 3">
    <name type="scientific">Parathalassolituus penaei</name>
    <dbReference type="NCBI Taxonomy" id="2997323"/>
    <lineage>
        <taxon>Bacteria</taxon>
        <taxon>Pseudomonadati</taxon>
        <taxon>Pseudomonadota</taxon>
        <taxon>Gammaproteobacteria</taxon>
        <taxon>Oceanospirillales</taxon>
        <taxon>Oceanospirillaceae</taxon>
        <taxon>Parathalassolituus</taxon>
    </lineage>
</organism>
<dbReference type="InterPro" id="IPR010982">
    <property type="entry name" value="Lambda_DNA-bd_dom_sf"/>
</dbReference>
<dbReference type="SUPFAM" id="SSF47413">
    <property type="entry name" value="lambda repressor-like DNA-binding domains"/>
    <property type="match status" value="1"/>
</dbReference>
<comment type="caution">
    <text evidence="2">The sequence shown here is derived from an EMBL/GenBank/DDBJ whole genome shotgun (WGS) entry which is preliminary data.</text>
</comment>
<accession>A0A9X3EHA2</accession>
<gene>
    <name evidence="2" type="ORF">OUO13_16195</name>
</gene>
<dbReference type="RefSeq" id="WP_283174922.1">
    <property type="nucleotide sequence ID" value="NZ_JAPNOA010000056.1"/>
</dbReference>
<evidence type="ECO:0000259" key="1">
    <source>
        <dbReference type="PROSITE" id="PS50943"/>
    </source>
</evidence>
<reference evidence="2" key="1">
    <citation type="submission" date="2022-11" db="EMBL/GenBank/DDBJ databases">
        <title>Parathalassolutuus dongxingensis gen. nov., sp. nov., a novel member of family Oceanospirillaceae isolated from a coastal shrimp pond in Guangxi, China.</title>
        <authorList>
            <person name="Chen H."/>
        </authorList>
    </citation>
    <scope>NUCLEOTIDE SEQUENCE</scope>
    <source>
        <strain evidence="2">G-43</strain>
    </source>
</reference>
<proteinExistence type="predicted"/>
<dbReference type="Gene3D" id="1.10.260.40">
    <property type="entry name" value="lambda repressor-like DNA-binding domains"/>
    <property type="match status" value="1"/>
</dbReference>
<dbReference type="CDD" id="cd00093">
    <property type="entry name" value="HTH_XRE"/>
    <property type="match status" value="1"/>
</dbReference>